<dbReference type="GO" id="GO:0008010">
    <property type="term" value="F:structural constituent of chitin-based larval cuticle"/>
    <property type="evidence" value="ECO:0007669"/>
    <property type="project" value="TreeGrafter"/>
</dbReference>
<keyword evidence="2 5" id="KW-0732">Signal</keyword>
<keyword evidence="1 3" id="KW-0193">Cuticle</keyword>
<dbReference type="InterPro" id="IPR031311">
    <property type="entry name" value="CHIT_BIND_RR_consensus"/>
</dbReference>
<evidence type="ECO:0000256" key="5">
    <source>
        <dbReference type="SAM" id="SignalP"/>
    </source>
</evidence>
<evidence type="ECO:0000256" key="4">
    <source>
        <dbReference type="SAM" id="MobiDB-lite"/>
    </source>
</evidence>
<sequence length="439" mass="45471">MRSLLVLSALVAAAFAAESETVKPTPFQFVTTTPRYYASSTASVGAYDPNRFFNGYNGGRYNNFGRYTPNRYDGRYNPGYNAGRYDNSGRYVAGNTGAYNLGGYYNPTTFGQSFVNKPDNSGKYTPDNTGSYNGDRGTAGGAYVAQKEPVAPVAAVSTATASPVLSVTILPESSPVPSLVLSASPSSETAAPSEAPVASPSEAPVVSSSETSAPVPSEVSVPSEVPVAVVALNDAADVSPSEVPVASPSEAPAASPSEVPVATPSEVPVASPSEAPVVSPSEAPAPAPSAVPAPVSSSAPAPAPSAAPAPLVFFSSTASPVSPSFAPVFVPSPTPTYVYKPVQPVAPVVATLGDGRYNYNFGILRQETEVLPDGYHYLYETDNKILAEEVGKLERIDNENSGIRAKGFYEYVGPDGVTYRVDYTADENGFVPVGAHLPQ</sequence>
<dbReference type="PROSITE" id="PS51155">
    <property type="entry name" value="CHIT_BIND_RR_2"/>
    <property type="match status" value="1"/>
</dbReference>
<dbReference type="AlphaFoldDB" id="I4DM54"/>
<dbReference type="InterPro" id="IPR050468">
    <property type="entry name" value="Cuticle_Struct_Prot"/>
</dbReference>
<organism evidence="6">
    <name type="scientific">Papilio polytes</name>
    <name type="common">Common mormon</name>
    <name type="synonym">Swallowtail butterfly</name>
    <dbReference type="NCBI Taxonomy" id="76194"/>
    <lineage>
        <taxon>Eukaryota</taxon>
        <taxon>Metazoa</taxon>
        <taxon>Ecdysozoa</taxon>
        <taxon>Arthropoda</taxon>
        <taxon>Hexapoda</taxon>
        <taxon>Insecta</taxon>
        <taxon>Pterygota</taxon>
        <taxon>Neoptera</taxon>
        <taxon>Endopterygota</taxon>
        <taxon>Lepidoptera</taxon>
        <taxon>Glossata</taxon>
        <taxon>Ditrysia</taxon>
        <taxon>Papilionoidea</taxon>
        <taxon>Papilionidae</taxon>
        <taxon>Papilioninae</taxon>
        <taxon>Papilio</taxon>
    </lineage>
</organism>
<protein>
    <submittedName>
        <fullName evidence="6">Cuticular protein PpolCPR41A</fullName>
    </submittedName>
</protein>
<dbReference type="EMBL" id="AK402372">
    <property type="protein sequence ID" value="BAM18994.1"/>
    <property type="molecule type" value="mRNA"/>
</dbReference>
<dbReference type="GeneID" id="106105429"/>
<name>I4DM54_PAPPL</name>
<feature type="region of interest" description="Disordered" evidence="4">
    <location>
        <begin position="176"/>
        <end position="220"/>
    </location>
</feature>
<feature type="region of interest" description="Disordered" evidence="4">
    <location>
        <begin position="240"/>
        <end position="301"/>
    </location>
</feature>
<dbReference type="OrthoDB" id="6624940at2759"/>
<reference evidence="6" key="1">
    <citation type="journal article" date="2012" name="BMC Biol.">
        <title>Comprehensive microarray-based analysis for stage-specific larval camouflage pattern-associated genes in the swallowtail butterfly, Papilio xuthus.</title>
        <authorList>
            <person name="Futahashi R."/>
            <person name="Shirataki H."/>
            <person name="Narita T."/>
            <person name="Mita K."/>
            <person name="Fujiwara H."/>
        </authorList>
    </citation>
    <scope>NUCLEOTIDE SEQUENCE</scope>
    <source>
        <tissue evidence="6">Epidermis</tissue>
    </source>
</reference>
<dbReference type="PROSITE" id="PS00233">
    <property type="entry name" value="CHIT_BIND_RR_1"/>
    <property type="match status" value="1"/>
</dbReference>
<evidence type="ECO:0000256" key="1">
    <source>
        <dbReference type="ARBA" id="ARBA00022460"/>
    </source>
</evidence>
<dbReference type="Pfam" id="PF00379">
    <property type="entry name" value="Chitin_bind_4"/>
    <property type="match status" value="1"/>
</dbReference>
<dbReference type="InterPro" id="IPR000618">
    <property type="entry name" value="Insect_cuticle"/>
</dbReference>
<accession>I4DM54</accession>
<feature type="signal peptide" evidence="5">
    <location>
        <begin position="1"/>
        <end position="16"/>
    </location>
</feature>
<evidence type="ECO:0000313" key="6">
    <source>
        <dbReference type="EMBL" id="BAM18994.1"/>
    </source>
</evidence>
<dbReference type="GO" id="GO:0062129">
    <property type="term" value="C:chitin-based extracellular matrix"/>
    <property type="evidence" value="ECO:0007669"/>
    <property type="project" value="TreeGrafter"/>
</dbReference>
<proteinExistence type="evidence at transcript level"/>
<dbReference type="PANTHER" id="PTHR10380:SF200">
    <property type="entry name" value="CUTICULAR PROTEIN 49AB-RELATED"/>
    <property type="match status" value="1"/>
</dbReference>
<dbReference type="RefSeq" id="NP_001298435.1">
    <property type="nucleotide sequence ID" value="NM_001311506.1"/>
</dbReference>
<evidence type="ECO:0000256" key="3">
    <source>
        <dbReference type="PROSITE-ProRule" id="PRU00497"/>
    </source>
</evidence>
<dbReference type="PANTHER" id="PTHR10380">
    <property type="entry name" value="CUTICLE PROTEIN"/>
    <property type="match status" value="1"/>
</dbReference>
<feature type="compositionally biased region" description="Low complexity" evidence="4">
    <location>
        <begin position="240"/>
        <end position="282"/>
    </location>
</feature>
<evidence type="ECO:0000256" key="2">
    <source>
        <dbReference type="ARBA" id="ARBA00022729"/>
    </source>
</evidence>
<feature type="chain" id="PRO_5003688992" evidence="5">
    <location>
        <begin position="17"/>
        <end position="439"/>
    </location>
</feature>